<organism evidence="17 18">
    <name type="scientific">Acanthamoeba castellanii (strain ATCC 30010 / Neff)</name>
    <dbReference type="NCBI Taxonomy" id="1257118"/>
    <lineage>
        <taxon>Eukaryota</taxon>
        <taxon>Amoebozoa</taxon>
        <taxon>Discosea</taxon>
        <taxon>Longamoebia</taxon>
        <taxon>Centramoebida</taxon>
        <taxon>Acanthamoebidae</taxon>
        <taxon>Acanthamoeba</taxon>
    </lineage>
</organism>
<dbReference type="CDD" id="cd00519">
    <property type="entry name" value="Lipase_3"/>
    <property type="match status" value="1"/>
</dbReference>
<evidence type="ECO:0000259" key="16">
    <source>
        <dbReference type="Pfam" id="PF01764"/>
    </source>
</evidence>
<evidence type="ECO:0000256" key="10">
    <source>
        <dbReference type="ARBA" id="ARBA00022989"/>
    </source>
</evidence>
<evidence type="ECO:0000256" key="3">
    <source>
        <dbReference type="ARBA" id="ARBA00022475"/>
    </source>
</evidence>
<dbReference type="Gene3D" id="3.40.50.1820">
    <property type="entry name" value="alpha/beta hydrolase"/>
    <property type="match status" value="1"/>
</dbReference>
<proteinExistence type="predicted"/>
<feature type="compositionally biased region" description="Basic and acidic residues" evidence="15">
    <location>
        <begin position="655"/>
        <end position="671"/>
    </location>
</feature>
<comment type="cofactor">
    <cofactor evidence="1">
        <name>Ca(2+)</name>
        <dbReference type="ChEBI" id="CHEBI:29108"/>
    </cofactor>
</comment>
<feature type="region of interest" description="Disordered" evidence="15">
    <location>
        <begin position="139"/>
        <end position="171"/>
    </location>
</feature>
<reference evidence="17 18" key="1">
    <citation type="journal article" date="2013" name="Genome Biol.">
        <title>Genome of Acanthamoeba castellanii highlights extensive lateral gene transfer and early evolution of tyrosine kinase signaling.</title>
        <authorList>
            <person name="Clarke M."/>
            <person name="Lohan A.J."/>
            <person name="Liu B."/>
            <person name="Lagkouvardos I."/>
            <person name="Roy S."/>
            <person name="Zafar N."/>
            <person name="Bertelli C."/>
            <person name="Schilde C."/>
            <person name="Kianianmomeni A."/>
            <person name="Burglin T.R."/>
            <person name="Frech C."/>
            <person name="Turcotte B."/>
            <person name="Kopec K.O."/>
            <person name="Synnott J.M."/>
            <person name="Choo C."/>
            <person name="Paponov I."/>
            <person name="Finkler A."/>
            <person name="Soon Heng Tan C."/>
            <person name="Hutchins A.P."/>
            <person name="Weinmeier T."/>
            <person name="Rattei T."/>
            <person name="Chu J.S."/>
            <person name="Gimenez G."/>
            <person name="Irimia M."/>
            <person name="Rigden D.J."/>
            <person name="Fitzpatrick D.A."/>
            <person name="Lorenzo-Morales J."/>
            <person name="Bateman A."/>
            <person name="Chiu C.H."/>
            <person name="Tang P."/>
            <person name="Hegemann P."/>
            <person name="Fromm H."/>
            <person name="Raoult D."/>
            <person name="Greub G."/>
            <person name="Miranda-Saavedra D."/>
            <person name="Chen N."/>
            <person name="Nash P."/>
            <person name="Ginger M.L."/>
            <person name="Horn M."/>
            <person name="Schaap P."/>
            <person name="Caler L."/>
            <person name="Loftus B."/>
        </authorList>
    </citation>
    <scope>NUCLEOTIDE SEQUENCE [LARGE SCALE GENOMIC DNA]</scope>
    <source>
        <strain evidence="17 18">Neff</strain>
    </source>
</reference>
<feature type="region of interest" description="Disordered" evidence="15">
    <location>
        <begin position="583"/>
        <end position="689"/>
    </location>
</feature>
<protein>
    <recommendedName>
        <fullName evidence="14">sn-1-specific diacylglycerol lipase</fullName>
        <ecNumber evidence="14">3.1.1.116</ecNumber>
    </recommendedName>
</protein>
<keyword evidence="5" id="KW-0812">Transmembrane</keyword>
<dbReference type="GO" id="GO:0046340">
    <property type="term" value="P:diacylglycerol catabolic process"/>
    <property type="evidence" value="ECO:0007669"/>
    <property type="project" value="TreeGrafter"/>
</dbReference>
<dbReference type="InterPro" id="IPR052214">
    <property type="entry name" value="DAG_Lipase-Related"/>
</dbReference>
<evidence type="ECO:0000256" key="12">
    <source>
        <dbReference type="ARBA" id="ARBA00023136"/>
    </source>
</evidence>
<feature type="compositionally biased region" description="Basic and acidic residues" evidence="15">
    <location>
        <begin position="756"/>
        <end position="786"/>
    </location>
</feature>
<evidence type="ECO:0000256" key="2">
    <source>
        <dbReference type="ARBA" id="ARBA00004651"/>
    </source>
</evidence>
<keyword evidence="10" id="KW-1133">Transmembrane helix</keyword>
<dbReference type="PANTHER" id="PTHR45792">
    <property type="entry name" value="DIACYLGLYCEROL LIPASE HOMOLOG-RELATED"/>
    <property type="match status" value="1"/>
</dbReference>
<dbReference type="GO" id="GO:0016298">
    <property type="term" value="F:lipase activity"/>
    <property type="evidence" value="ECO:0007669"/>
    <property type="project" value="TreeGrafter"/>
</dbReference>
<keyword evidence="6" id="KW-0479">Metal-binding</keyword>
<feature type="region of interest" description="Disordered" evidence="15">
    <location>
        <begin position="722"/>
        <end position="834"/>
    </location>
</feature>
<evidence type="ECO:0000256" key="6">
    <source>
        <dbReference type="ARBA" id="ARBA00022723"/>
    </source>
</evidence>
<comment type="subcellular location">
    <subcellularLocation>
        <location evidence="2">Cell membrane</location>
        <topology evidence="2">Multi-pass membrane protein</topology>
    </subcellularLocation>
</comment>
<dbReference type="InterPro" id="IPR002921">
    <property type="entry name" value="Fungal_lipase-type"/>
</dbReference>
<dbReference type="Proteomes" id="UP000011083">
    <property type="component" value="Unassembled WGS sequence"/>
</dbReference>
<accession>L8GMJ0</accession>
<evidence type="ECO:0000256" key="14">
    <source>
        <dbReference type="ARBA" id="ARBA00026104"/>
    </source>
</evidence>
<keyword evidence="18" id="KW-1185">Reference proteome</keyword>
<keyword evidence="4" id="KW-0597">Phosphoprotein</keyword>
<dbReference type="VEuPathDB" id="AmoebaDB:ACA1_366510"/>
<feature type="compositionally biased region" description="Basic and acidic residues" evidence="15">
    <location>
        <begin position="610"/>
        <end position="632"/>
    </location>
</feature>
<dbReference type="EC" id="3.1.1.116" evidence="14"/>
<keyword evidence="7" id="KW-0378">Hydrolase</keyword>
<evidence type="ECO:0000256" key="9">
    <source>
        <dbReference type="ARBA" id="ARBA00022963"/>
    </source>
</evidence>
<feature type="compositionally biased region" description="Basic and acidic residues" evidence="15">
    <location>
        <begin position="551"/>
        <end position="570"/>
    </location>
</feature>
<evidence type="ECO:0000313" key="18">
    <source>
        <dbReference type="Proteomes" id="UP000011083"/>
    </source>
</evidence>
<dbReference type="KEGG" id="acan:ACA1_366510"/>
<dbReference type="GeneID" id="14914479"/>
<evidence type="ECO:0000256" key="11">
    <source>
        <dbReference type="ARBA" id="ARBA00023098"/>
    </source>
</evidence>
<evidence type="ECO:0000256" key="1">
    <source>
        <dbReference type="ARBA" id="ARBA00001913"/>
    </source>
</evidence>
<evidence type="ECO:0000313" key="17">
    <source>
        <dbReference type="EMBL" id="ELR14039.1"/>
    </source>
</evidence>
<dbReference type="EMBL" id="KB008073">
    <property type="protein sequence ID" value="ELR14039.1"/>
    <property type="molecule type" value="Genomic_DNA"/>
</dbReference>
<dbReference type="GO" id="GO:0019369">
    <property type="term" value="P:arachidonate metabolic process"/>
    <property type="evidence" value="ECO:0007669"/>
    <property type="project" value="TreeGrafter"/>
</dbReference>
<evidence type="ECO:0000256" key="13">
    <source>
        <dbReference type="ARBA" id="ARBA00024531"/>
    </source>
</evidence>
<keyword evidence="9" id="KW-0442">Lipid degradation</keyword>
<feature type="compositionally biased region" description="Basic and acidic residues" evidence="15">
    <location>
        <begin position="57"/>
        <end position="72"/>
    </location>
</feature>
<dbReference type="InterPro" id="IPR029058">
    <property type="entry name" value="AB_hydrolase_fold"/>
</dbReference>
<keyword evidence="8" id="KW-0106">Calcium</keyword>
<keyword evidence="11" id="KW-0443">Lipid metabolism</keyword>
<evidence type="ECO:0000256" key="4">
    <source>
        <dbReference type="ARBA" id="ARBA00022553"/>
    </source>
</evidence>
<name>L8GMJ0_ACACF</name>
<evidence type="ECO:0000256" key="7">
    <source>
        <dbReference type="ARBA" id="ARBA00022801"/>
    </source>
</evidence>
<dbReference type="GO" id="GO:0005886">
    <property type="term" value="C:plasma membrane"/>
    <property type="evidence" value="ECO:0007669"/>
    <property type="project" value="UniProtKB-SubCell"/>
</dbReference>
<evidence type="ECO:0000256" key="8">
    <source>
        <dbReference type="ARBA" id="ARBA00022837"/>
    </source>
</evidence>
<dbReference type="Pfam" id="PF01764">
    <property type="entry name" value="Lipase_3"/>
    <property type="match status" value="1"/>
</dbReference>
<keyword evidence="12" id="KW-0472">Membrane</keyword>
<dbReference type="OrthoDB" id="438440at2759"/>
<feature type="domain" description="Fungal lipase-type" evidence="16">
    <location>
        <begin position="353"/>
        <end position="438"/>
    </location>
</feature>
<dbReference type="AlphaFoldDB" id="L8GMJ0"/>
<feature type="compositionally biased region" description="Basic and acidic residues" evidence="15">
    <location>
        <begin position="801"/>
        <end position="811"/>
    </location>
</feature>
<evidence type="ECO:0000256" key="5">
    <source>
        <dbReference type="ARBA" id="ARBA00022692"/>
    </source>
</evidence>
<dbReference type="PANTHER" id="PTHR45792:SF8">
    <property type="entry name" value="DIACYLGLYCEROL LIPASE-ALPHA"/>
    <property type="match status" value="1"/>
</dbReference>
<sequence length="834" mass="93450">MEEDREGVGGASSSSLLYNPFAGVVSATKSLLGVRDSEDEKKRNDGEKVALVASIPEIEHHHHDQQQIDDKRQRGRMGHVKESSFDEQPELITVDLDALPAAVVFGPRGHVHTVGSNISSGRAELRRLKEELAVLSAADGDGCSRHRSRDDPDDDDDDDDEQEEEEDLNADRQLAVTTQSWAIFETAKAWLPTINVQAALSSVGSSIKYSIISPQTEETFGKIAAIVSQFFADVEVSYSELIMGLMLLSICQRKLRETIRTDIPVTRAALEDGYYYMRFAAAVYGWQLIYGYNFEGKTNGLFKGLISGDSVNPQIVAAKTGIDEADLITTQWDSKDFNPGHYMAYDHSRKTVVIAIRGTFHLRDALTDLVASYEPFEDGVAHCGILHTAQKKLELLEPFLIEALRAHPDYGLVIVGHSLGAGAASLLTILLHNISLDLAKKYRHLITSYVMGDDLVPRLSYGSMEELKGNILIVLAQEKGTVSRMFKLFAAGNALGNAATKKLEKLLKCNATLDIEELQQKRKMLVLPEKLWPPGVVYHMYMLPKKTWSNEARERQRKQEQDDEQKSHRTPEEAIMEMIMQNEQQHKRRQHSMDGDFPQAAGARDDDGDDEHRRLVHEFDAERAQREAKPKQAEQQQQQQHEKVEGESGEQVGKWSDEEGKGKEKKDELPPRKTARRAGQKRYAIEESAPSLFSEIIVSGKMFSDHFPDVYENVLKALVDELEEEDEEEARGGAQRSPSSIGVERDDNVGGSSEEVQLKKADLMREYAEGKSILRKEAATTNVEHDDQPEEGVMMNEEDQEKAPQEQREKKDEEDEDEDGDNGSGDGVPRPLRD</sequence>
<feature type="region of interest" description="Disordered" evidence="15">
    <location>
        <begin position="54"/>
        <end position="86"/>
    </location>
</feature>
<keyword evidence="3" id="KW-1003">Cell membrane</keyword>
<gene>
    <name evidence="17" type="ORF">ACA1_366510</name>
</gene>
<feature type="region of interest" description="Disordered" evidence="15">
    <location>
        <begin position="549"/>
        <end position="570"/>
    </location>
</feature>
<dbReference type="GO" id="GO:0046872">
    <property type="term" value="F:metal ion binding"/>
    <property type="evidence" value="ECO:0007669"/>
    <property type="project" value="UniProtKB-KW"/>
</dbReference>
<feature type="compositionally biased region" description="Acidic residues" evidence="15">
    <location>
        <begin position="151"/>
        <end position="168"/>
    </location>
</feature>
<comment type="catalytic activity">
    <reaction evidence="13">
        <text>a 1,2-diacyl-sn-glycerol + H2O = a 2-acylglycerol + a fatty acid + H(+)</text>
        <dbReference type="Rhea" id="RHEA:33275"/>
        <dbReference type="ChEBI" id="CHEBI:15377"/>
        <dbReference type="ChEBI" id="CHEBI:15378"/>
        <dbReference type="ChEBI" id="CHEBI:17389"/>
        <dbReference type="ChEBI" id="CHEBI:17815"/>
        <dbReference type="ChEBI" id="CHEBI:28868"/>
        <dbReference type="EC" id="3.1.1.116"/>
    </reaction>
    <physiologicalReaction direction="left-to-right" evidence="13">
        <dbReference type="Rhea" id="RHEA:33276"/>
    </physiologicalReaction>
</comment>
<feature type="compositionally biased region" description="Acidic residues" evidence="15">
    <location>
        <begin position="812"/>
        <end position="821"/>
    </location>
</feature>
<dbReference type="SUPFAM" id="SSF53474">
    <property type="entry name" value="alpha/beta-Hydrolases"/>
    <property type="match status" value="1"/>
</dbReference>
<dbReference type="RefSeq" id="XP_004336052.1">
    <property type="nucleotide sequence ID" value="XM_004336004.1"/>
</dbReference>
<evidence type="ECO:0000256" key="15">
    <source>
        <dbReference type="SAM" id="MobiDB-lite"/>
    </source>
</evidence>